<evidence type="ECO:0000313" key="12">
    <source>
        <dbReference type="EMBL" id="BAU47115.1"/>
    </source>
</evidence>
<sequence>MKTARDMVVSLHYTLTDDSGEVLDTSSGREPLEYLHGHGNIIPGLEKALEGTAIGHRSQVSVAPEEGYGTQNPELVFEAPREHFPKDMKLEPGARVYAEGPEGPIAFSVVRLTDTGAVLDANHPLAGKTLHFDVEVVAMRPATEEEITHGHVHGAHGHDH</sequence>
<evidence type="ECO:0000256" key="2">
    <source>
        <dbReference type="ARBA" id="ARBA00004496"/>
    </source>
</evidence>
<gene>
    <name evidence="12" type="ORF">SVA_0534</name>
</gene>
<dbReference type="AlphaFoldDB" id="A0A1B4V1H5"/>
<proteinExistence type="inferred from homology"/>
<evidence type="ECO:0000256" key="8">
    <source>
        <dbReference type="ARBA" id="ARBA00037071"/>
    </source>
</evidence>
<dbReference type="PANTHER" id="PTHR47861:SF3">
    <property type="entry name" value="FKBP-TYPE PEPTIDYL-PROLYL CIS-TRANS ISOMERASE SLYD"/>
    <property type="match status" value="1"/>
</dbReference>
<dbReference type="Proteomes" id="UP000218899">
    <property type="component" value="Chromosome"/>
</dbReference>
<dbReference type="PROSITE" id="PS50059">
    <property type="entry name" value="FKBP_PPIASE"/>
    <property type="match status" value="1"/>
</dbReference>
<dbReference type="RefSeq" id="WP_096458396.1">
    <property type="nucleotide sequence ID" value="NZ_AP014936.1"/>
</dbReference>
<feature type="domain" description="PPIase FKBP-type" evidence="11">
    <location>
        <begin position="6"/>
        <end position="90"/>
    </location>
</feature>
<dbReference type="Gene3D" id="3.10.50.40">
    <property type="match status" value="1"/>
</dbReference>
<evidence type="ECO:0000256" key="6">
    <source>
        <dbReference type="ARBA" id="ARBA00023186"/>
    </source>
</evidence>
<evidence type="ECO:0000256" key="4">
    <source>
        <dbReference type="ARBA" id="ARBA00022490"/>
    </source>
</evidence>
<comment type="similarity">
    <text evidence="3 10">Belongs to the FKBP-type PPIase family.</text>
</comment>
<comment type="catalytic activity">
    <reaction evidence="1 9 10">
        <text>[protein]-peptidylproline (omega=180) = [protein]-peptidylproline (omega=0)</text>
        <dbReference type="Rhea" id="RHEA:16237"/>
        <dbReference type="Rhea" id="RHEA-COMP:10747"/>
        <dbReference type="Rhea" id="RHEA-COMP:10748"/>
        <dbReference type="ChEBI" id="CHEBI:83833"/>
        <dbReference type="ChEBI" id="CHEBI:83834"/>
        <dbReference type="EC" id="5.2.1.8"/>
    </reaction>
</comment>
<evidence type="ECO:0000256" key="3">
    <source>
        <dbReference type="ARBA" id="ARBA00006577"/>
    </source>
</evidence>
<dbReference type="GO" id="GO:0003755">
    <property type="term" value="F:peptidyl-prolyl cis-trans isomerase activity"/>
    <property type="evidence" value="ECO:0007669"/>
    <property type="project" value="UniProtKB-UniRule"/>
</dbReference>
<reference evidence="12 13" key="1">
    <citation type="submission" date="2015-08" db="EMBL/GenBank/DDBJ databases">
        <title>Complete genome sequence of Sulfurifustis variabilis.</title>
        <authorList>
            <person name="Miura A."/>
            <person name="Kojima H."/>
            <person name="Fukui M."/>
        </authorList>
    </citation>
    <scope>NUCLEOTIDE SEQUENCE [LARGE SCALE GENOMIC DNA]</scope>
    <source>
        <strain evidence="13">skN76</strain>
    </source>
</reference>
<evidence type="ECO:0000256" key="1">
    <source>
        <dbReference type="ARBA" id="ARBA00000971"/>
    </source>
</evidence>
<keyword evidence="5 9" id="KW-0697">Rotamase</keyword>
<dbReference type="EMBL" id="AP014936">
    <property type="protein sequence ID" value="BAU47115.1"/>
    <property type="molecule type" value="Genomic_DNA"/>
</dbReference>
<dbReference type="GO" id="GO:0042026">
    <property type="term" value="P:protein refolding"/>
    <property type="evidence" value="ECO:0007669"/>
    <property type="project" value="UniProtKB-ARBA"/>
</dbReference>
<name>A0A1B4V1H5_9GAMM</name>
<accession>A0A1B4V1H5</accession>
<evidence type="ECO:0000256" key="9">
    <source>
        <dbReference type="PROSITE-ProRule" id="PRU00277"/>
    </source>
</evidence>
<keyword evidence="13" id="KW-1185">Reference proteome</keyword>
<evidence type="ECO:0000313" key="13">
    <source>
        <dbReference type="Proteomes" id="UP000218899"/>
    </source>
</evidence>
<evidence type="ECO:0000256" key="7">
    <source>
        <dbReference type="ARBA" id="ARBA00023235"/>
    </source>
</evidence>
<keyword evidence="7 9" id="KW-0413">Isomerase</keyword>
<keyword evidence="4" id="KW-0963">Cytoplasm</keyword>
<dbReference type="Pfam" id="PF00254">
    <property type="entry name" value="FKBP_C"/>
    <property type="match status" value="1"/>
</dbReference>
<keyword evidence="6" id="KW-0143">Chaperone</keyword>
<evidence type="ECO:0000256" key="10">
    <source>
        <dbReference type="RuleBase" id="RU003915"/>
    </source>
</evidence>
<protein>
    <recommendedName>
        <fullName evidence="10">Peptidyl-prolyl cis-trans isomerase</fullName>
        <ecNumber evidence="10">5.2.1.8</ecNumber>
    </recommendedName>
</protein>
<dbReference type="InterPro" id="IPR001179">
    <property type="entry name" value="PPIase_FKBP_dom"/>
</dbReference>
<organism evidence="12 13">
    <name type="scientific">Sulfurifustis variabilis</name>
    <dbReference type="NCBI Taxonomy" id="1675686"/>
    <lineage>
        <taxon>Bacteria</taxon>
        <taxon>Pseudomonadati</taxon>
        <taxon>Pseudomonadota</taxon>
        <taxon>Gammaproteobacteria</taxon>
        <taxon>Acidiferrobacterales</taxon>
        <taxon>Acidiferrobacteraceae</taxon>
        <taxon>Sulfurifustis</taxon>
    </lineage>
</organism>
<dbReference type="SUPFAM" id="SSF54534">
    <property type="entry name" value="FKBP-like"/>
    <property type="match status" value="1"/>
</dbReference>
<dbReference type="EC" id="5.2.1.8" evidence="10"/>
<evidence type="ECO:0000259" key="11">
    <source>
        <dbReference type="PROSITE" id="PS50059"/>
    </source>
</evidence>
<dbReference type="OrthoDB" id="9808891at2"/>
<dbReference type="InterPro" id="IPR046357">
    <property type="entry name" value="PPIase_dom_sf"/>
</dbReference>
<evidence type="ECO:0000256" key="5">
    <source>
        <dbReference type="ARBA" id="ARBA00023110"/>
    </source>
</evidence>
<dbReference type="KEGG" id="sva:SVA_0534"/>
<comment type="function">
    <text evidence="8">Also involved in hydrogenase metallocenter assembly, probably by participating in the nickel insertion step. This function in hydrogenase biosynthesis requires chaperone activity and the presence of the metal-binding domain, but not PPIase activity.</text>
</comment>
<dbReference type="PANTHER" id="PTHR47861">
    <property type="entry name" value="FKBP-TYPE PEPTIDYL-PROLYL CIS-TRANS ISOMERASE SLYD"/>
    <property type="match status" value="1"/>
</dbReference>
<dbReference type="GO" id="GO:0005737">
    <property type="term" value="C:cytoplasm"/>
    <property type="evidence" value="ECO:0007669"/>
    <property type="project" value="UniProtKB-SubCell"/>
</dbReference>
<comment type="subcellular location">
    <subcellularLocation>
        <location evidence="2">Cytoplasm</location>
    </subcellularLocation>
</comment>